<protein>
    <submittedName>
        <fullName evidence="3">Maker626</fullName>
    </submittedName>
</protein>
<dbReference type="InterPro" id="IPR014716">
    <property type="entry name" value="Fibrinogen_a/b/g_C_1"/>
</dbReference>
<dbReference type="SMR" id="A0A0M3QUB9"/>
<proteinExistence type="predicted"/>
<dbReference type="OMA" id="WHKNCAE"/>
<dbReference type="Proteomes" id="UP000494163">
    <property type="component" value="Chromosome 2L"/>
</dbReference>
<name>A0A0M3QUB9_DROBS</name>
<evidence type="ECO:0000313" key="3">
    <source>
        <dbReference type="EMBL" id="ALC40393.1"/>
    </source>
</evidence>
<reference evidence="3 4" key="1">
    <citation type="submission" date="2015-08" db="EMBL/GenBank/DDBJ databases">
        <title>Ancestral chromatin configuration constrains chromatin evolution on differentiating sex chromosomes in Drosophila.</title>
        <authorList>
            <person name="Zhou Q."/>
            <person name="Bachtrog D."/>
        </authorList>
    </citation>
    <scope>NUCLEOTIDE SEQUENCE [LARGE SCALE GENOMIC DNA]</scope>
    <source>
        <tissue evidence="3">Whole larvae</tissue>
    </source>
</reference>
<evidence type="ECO:0000259" key="2">
    <source>
        <dbReference type="PROSITE" id="PS51406"/>
    </source>
</evidence>
<dbReference type="EMBL" id="CP012523">
    <property type="protein sequence ID" value="ALC40393.1"/>
    <property type="molecule type" value="Genomic_DNA"/>
</dbReference>
<dbReference type="InterPro" id="IPR002181">
    <property type="entry name" value="Fibrinogen_a/b/g_C_dom"/>
</dbReference>
<keyword evidence="4" id="KW-1185">Reference proteome</keyword>
<keyword evidence="1" id="KW-0732">Signal</keyword>
<dbReference type="InterPro" id="IPR050373">
    <property type="entry name" value="Fibrinogen_C-term_domain"/>
</dbReference>
<evidence type="ECO:0000313" key="4">
    <source>
        <dbReference type="Proteomes" id="UP000494163"/>
    </source>
</evidence>
<dbReference type="Pfam" id="PF00147">
    <property type="entry name" value="Fibrinogen_C"/>
    <property type="match status" value="1"/>
</dbReference>
<feature type="chain" id="PRO_5005787937" evidence="1">
    <location>
        <begin position="19"/>
        <end position="268"/>
    </location>
</feature>
<dbReference type="CDD" id="cd00087">
    <property type="entry name" value="FReD"/>
    <property type="match status" value="1"/>
</dbReference>
<dbReference type="SMART" id="SM00186">
    <property type="entry name" value="FBG"/>
    <property type="match status" value="1"/>
</dbReference>
<dbReference type="AlphaFoldDB" id="A0A0M3QUB9"/>
<feature type="signal peptide" evidence="1">
    <location>
        <begin position="1"/>
        <end position="18"/>
    </location>
</feature>
<dbReference type="InterPro" id="IPR036056">
    <property type="entry name" value="Fibrinogen-like_C"/>
</dbReference>
<sequence length="268" mass="30661">MRLALYILAVAFVANSHALPQDPKGLGGLNLHNPEVSIELLHQSSRINDSQRGYPSSCPAWEGIFTITTQYPNLPPFKVLCDSTLNGPGWLVVARRFDGSVNFFRNWTLYKEGFGDLSGEFFIGLDKLQSIVSSQQHELYVYLQDFDGQSRYARYDDFIISSEKQGYQLQKLGTYSGDANDALRWHEGHKFSTFDMDYSAQDCSPRRMGAYWYGTIGGCTDSNLFGMYLNGEVSEKLSASGITWYLWRGKEYSYKFMQMMVRPKYYQD</sequence>
<dbReference type="SUPFAM" id="SSF56496">
    <property type="entry name" value="Fibrinogen C-terminal domain-like"/>
    <property type="match status" value="1"/>
</dbReference>
<dbReference type="GO" id="GO:0005615">
    <property type="term" value="C:extracellular space"/>
    <property type="evidence" value="ECO:0007669"/>
    <property type="project" value="TreeGrafter"/>
</dbReference>
<accession>A0A0M3QUB9</accession>
<dbReference type="PROSITE" id="PS51406">
    <property type="entry name" value="FIBRINOGEN_C_2"/>
    <property type="match status" value="1"/>
</dbReference>
<organism evidence="3 4">
    <name type="scientific">Drosophila busckii</name>
    <name type="common">Fruit fly</name>
    <dbReference type="NCBI Taxonomy" id="30019"/>
    <lineage>
        <taxon>Eukaryota</taxon>
        <taxon>Metazoa</taxon>
        <taxon>Ecdysozoa</taxon>
        <taxon>Arthropoda</taxon>
        <taxon>Hexapoda</taxon>
        <taxon>Insecta</taxon>
        <taxon>Pterygota</taxon>
        <taxon>Neoptera</taxon>
        <taxon>Endopterygota</taxon>
        <taxon>Diptera</taxon>
        <taxon>Brachycera</taxon>
        <taxon>Muscomorpha</taxon>
        <taxon>Ephydroidea</taxon>
        <taxon>Drosophilidae</taxon>
        <taxon>Drosophila</taxon>
    </lineage>
</organism>
<dbReference type="Gene3D" id="3.90.215.10">
    <property type="entry name" value="Gamma Fibrinogen, chain A, domain 1"/>
    <property type="match status" value="1"/>
</dbReference>
<dbReference type="OrthoDB" id="6145874at2759"/>
<gene>
    <name evidence="3" type="ORF">Dbus_chr2Lg2478</name>
</gene>
<dbReference type="PANTHER" id="PTHR19143">
    <property type="entry name" value="FIBRINOGEN/TENASCIN/ANGIOPOEITIN"/>
    <property type="match status" value="1"/>
</dbReference>
<feature type="domain" description="Fibrinogen C-terminal" evidence="2">
    <location>
        <begin position="49"/>
        <end position="265"/>
    </location>
</feature>
<evidence type="ECO:0000256" key="1">
    <source>
        <dbReference type="SAM" id="SignalP"/>
    </source>
</evidence>